<name>A0A8X6X913_9ARAC</name>
<dbReference type="GO" id="GO:0008237">
    <property type="term" value="F:metallopeptidase activity"/>
    <property type="evidence" value="ECO:0007669"/>
    <property type="project" value="InterPro"/>
</dbReference>
<comment type="similarity">
    <text evidence="1 5">Belongs to the peptidase M2 family.</text>
</comment>
<dbReference type="AlphaFoldDB" id="A0A8X6X913"/>
<evidence type="ECO:0000313" key="7">
    <source>
        <dbReference type="Proteomes" id="UP000886998"/>
    </source>
</evidence>
<accession>A0A8X6X913</accession>
<evidence type="ECO:0000256" key="5">
    <source>
        <dbReference type="PROSITE-ProRule" id="PRU01355"/>
    </source>
</evidence>
<keyword evidence="3" id="KW-1015">Disulfide bond</keyword>
<dbReference type="PANTHER" id="PTHR10514">
    <property type="entry name" value="ANGIOTENSIN-CONVERTING ENZYME"/>
    <property type="match status" value="1"/>
</dbReference>
<dbReference type="OrthoDB" id="6431990at2759"/>
<evidence type="ECO:0000256" key="3">
    <source>
        <dbReference type="ARBA" id="ARBA00023157"/>
    </source>
</evidence>
<organism evidence="6 7">
    <name type="scientific">Trichonephila inaurata madagascariensis</name>
    <dbReference type="NCBI Taxonomy" id="2747483"/>
    <lineage>
        <taxon>Eukaryota</taxon>
        <taxon>Metazoa</taxon>
        <taxon>Ecdysozoa</taxon>
        <taxon>Arthropoda</taxon>
        <taxon>Chelicerata</taxon>
        <taxon>Arachnida</taxon>
        <taxon>Araneae</taxon>
        <taxon>Araneomorphae</taxon>
        <taxon>Entelegynae</taxon>
        <taxon>Araneoidea</taxon>
        <taxon>Nephilidae</taxon>
        <taxon>Trichonephila</taxon>
        <taxon>Trichonephila inaurata</taxon>
    </lineage>
</organism>
<keyword evidence="7" id="KW-1185">Reference proteome</keyword>
<reference evidence="6" key="1">
    <citation type="submission" date="2020-08" db="EMBL/GenBank/DDBJ databases">
        <title>Multicomponent nature underlies the extraordinary mechanical properties of spider dragline silk.</title>
        <authorList>
            <person name="Kono N."/>
            <person name="Nakamura H."/>
            <person name="Mori M."/>
            <person name="Yoshida Y."/>
            <person name="Ohtoshi R."/>
            <person name="Malay A.D."/>
            <person name="Moran D.A.P."/>
            <person name="Tomita M."/>
            <person name="Numata K."/>
            <person name="Arakawa K."/>
        </authorList>
    </citation>
    <scope>NUCLEOTIDE SEQUENCE</scope>
</reference>
<dbReference type="Pfam" id="PF01401">
    <property type="entry name" value="Peptidase_M2"/>
    <property type="match status" value="1"/>
</dbReference>
<proteinExistence type="inferred from homology"/>
<evidence type="ECO:0000256" key="4">
    <source>
        <dbReference type="ARBA" id="ARBA00023180"/>
    </source>
</evidence>
<evidence type="ECO:0000313" key="6">
    <source>
        <dbReference type="EMBL" id="GFY47576.1"/>
    </source>
</evidence>
<dbReference type="PANTHER" id="PTHR10514:SF27">
    <property type="entry name" value="ANGIOTENSIN-CONVERTING ENZYME"/>
    <property type="match status" value="1"/>
</dbReference>
<dbReference type="SUPFAM" id="SSF55486">
    <property type="entry name" value="Metalloproteases ('zincins'), catalytic domain"/>
    <property type="match status" value="1"/>
</dbReference>
<gene>
    <name evidence="6" type="primary">Ace_1</name>
    <name evidence="6" type="ORF">TNIN_221971</name>
</gene>
<dbReference type="Proteomes" id="UP000886998">
    <property type="component" value="Unassembled WGS sequence"/>
</dbReference>
<keyword evidence="2" id="KW-0732">Signal</keyword>
<keyword evidence="4" id="KW-0325">Glycoprotein</keyword>
<comment type="caution">
    <text evidence="5">Lacks conserved residue(s) required for the propagation of feature annotation.</text>
</comment>
<sequence>MYAQKWFNIYSIITPYPNIKDETNITDVMLEKVINVGETYINLSSILKMEPIDMFMMAENFFYSIGMKNMTARFWKNSLIEKPKDGRVVNCHASAHSMVDGKDFR</sequence>
<evidence type="ECO:0000256" key="1">
    <source>
        <dbReference type="ARBA" id="ARBA00008139"/>
    </source>
</evidence>
<dbReference type="EMBL" id="BMAV01006019">
    <property type="protein sequence ID" value="GFY47576.1"/>
    <property type="molecule type" value="Genomic_DNA"/>
</dbReference>
<dbReference type="PROSITE" id="PS52011">
    <property type="entry name" value="PEPTIDASE_M2"/>
    <property type="match status" value="1"/>
</dbReference>
<comment type="caution">
    <text evidence="6">The sequence shown here is derived from an EMBL/GenBank/DDBJ whole genome shotgun (WGS) entry which is preliminary data.</text>
</comment>
<protein>
    <submittedName>
        <fullName evidence="6">Angiotensin-converting enzyme</fullName>
    </submittedName>
</protein>
<dbReference type="GO" id="GO:0008241">
    <property type="term" value="F:peptidyl-dipeptidase activity"/>
    <property type="evidence" value="ECO:0007669"/>
    <property type="project" value="InterPro"/>
</dbReference>
<dbReference type="GO" id="GO:0005886">
    <property type="term" value="C:plasma membrane"/>
    <property type="evidence" value="ECO:0007669"/>
    <property type="project" value="TreeGrafter"/>
</dbReference>
<dbReference type="GO" id="GO:0006508">
    <property type="term" value="P:proteolysis"/>
    <property type="evidence" value="ECO:0007669"/>
    <property type="project" value="InterPro"/>
</dbReference>
<dbReference type="InterPro" id="IPR001548">
    <property type="entry name" value="Peptidase_M2"/>
</dbReference>
<evidence type="ECO:0000256" key="2">
    <source>
        <dbReference type="ARBA" id="ARBA00022729"/>
    </source>
</evidence>